<reference evidence="6" key="1">
    <citation type="submission" date="2016-10" db="EMBL/GenBank/DDBJ databases">
        <authorList>
            <person name="Varghese N."/>
            <person name="Submissions S."/>
        </authorList>
    </citation>
    <scope>NUCLEOTIDE SEQUENCE [LARGE SCALE GENOMIC DNA]</scope>
    <source>
        <strain evidence="6">DSM 22951</strain>
    </source>
</reference>
<keyword evidence="2" id="KW-0560">Oxidoreductase</keyword>
<dbReference type="InterPro" id="IPR001017">
    <property type="entry name" value="DH_E1"/>
</dbReference>
<evidence type="ECO:0000259" key="4">
    <source>
        <dbReference type="Pfam" id="PF00676"/>
    </source>
</evidence>
<proteinExistence type="predicted"/>
<dbReference type="RefSeq" id="WP_109687838.1">
    <property type="nucleotide sequence ID" value="NZ_QGDN01000001.1"/>
</dbReference>
<dbReference type="Proteomes" id="UP000250028">
    <property type="component" value="Unassembled WGS sequence"/>
</dbReference>
<keyword evidence="3" id="KW-0786">Thiamine pyrophosphate</keyword>
<gene>
    <name evidence="5" type="ORF">SAMN04489750_3490</name>
</gene>
<dbReference type="CDD" id="cd02000">
    <property type="entry name" value="TPP_E1_PDC_ADC_BCADC"/>
    <property type="match status" value="1"/>
</dbReference>
<dbReference type="OrthoDB" id="9766715at2"/>
<dbReference type="InterPro" id="IPR050771">
    <property type="entry name" value="Alpha-ketoacid_DH_E1_comp"/>
</dbReference>
<keyword evidence="6" id="KW-1185">Reference proteome</keyword>
<name>A0A2Y8ZUL8_9MICO</name>
<protein>
    <submittedName>
        <fullName evidence="5">Pyruvate dehydrogenase E1 component alpha subunit</fullName>
    </submittedName>
</protein>
<dbReference type="NCBIfam" id="TIGR03181">
    <property type="entry name" value="PDH_E1_alph_x"/>
    <property type="match status" value="1"/>
</dbReference>
<dbReference type="Gene3D" id="3.40.50.970">
    <property type="match status" value="1"/>
</dbReference>
<dbReference type="PANTHER" id="PTHR43380">
    <property type="entry name" value="2-OXOISOVALERATE DEHYDROGENASE SUBUNIT ALPHA, MITOCHONDRIAL"/>
    <property type="match status" value="1"/>
</dbReference>
<keyword evidence="5" id="KW-0670">Pyruvate</keyword>
<evidence type="ECO:0000313" key="5">
    <source>
        <dbReference type="EMBL" id="SSA36110.1"/>
    </source>
</evidence>
<dbReference type="GO" id="GO:0016624">
    <property type="term" value="F:oxidoreductase activity, acting on the aldehyde or oxo group of donors, disulfide as acceptor"/>
    <property type="evidence" value="ECO:0007669"/>
    <property type="project" value="InterPro"/>
</dbReference>
<dbReference type="GO" id="GO:0009083">
    <property type="term" value="P:branched-chain amino acid catabolic process"/>
    <property type="evidence" value="ECO:0007669"/>
    <property type="project" value="TreeGrafter"/>
</dbReference>
<dbReference type="InterPro" id="IPR017596">
    <property type="entry name" value="PdhA/BkdA"/>
</dbReference>
<dbReference type="PANTHER" id="PTHR43380:SF1">
    <property type="entry name" value="2-OXOISOVALERATE DEHYDROGENASE SUBUNIT ALPHA, MITOCHONDRIAL"/>
    <property type="match status" value="1"/>
</dbReference>
<evidence type="ECO:0000256" key="3">
    <source>
        <dbReference type="ARBA" id="ARBA00023052"/>
    </source>
</evidence>
<dbReference type="Pfam" id="PF00676">
    <property type="entry name" value="E1_dh"/>
    <property type="match status" value="1"/>
</dbReference>
<dbReference type="EMBL" id="UESZ01000001">
    <property type="protein sequence ID" value="SSA36110.1"/>
    <property type="molecule type" value="Genomic_DNA"/>
</dbReference>
<organism evidence="5 6">
    <name type="scientific">Branchiibius hedensis</name>
    <dbReference type="NCBI Taxonomy" id="672460"/>
    <lineage>
        <taxon>Bacteria</taxon>
        <taxon>Bacillati</taxon>
        <taxon>Actinomycetota</taxon>
        <taxon>Actinomycetes</taxon>
        <taxon>Micrococcales</taxon>
        <taxon>Dermacoccaceae</taxon>
        <taxon>Branchiibius</taxon>
    </lineage>
</organism>
<sequence length="383" mass="42182">MVTSTPARDITDGGPDLVQFVDGDGKRLPTTAANERYAPIVEALTSEDARTLYRDMVLVRRLDAEGYALQRQGELGLWPSLLGQEGAQVGAARAMGPKDYAFPGYREHGVAYVRGIRPAQMLQLFRGVSHGGWDTEQYRFHLYTIVIGNQMLHATGYAMGIQRDHAVATGDPDRDAAVIAFTGDGGTSQGDYNEALNFAAVANAPVVFFVQNNGYAISEPNSRQFRIPPYQRAQGFGLPGIRVDGNDVLASYAVTKVALDAARAGDGPTLIEAFTYRLGAHTTSDDPTRYRDAAEVDLWKEKDPVKRMRGFLLTRAHADREFFDQVDIEADDLAADMRAQCRAIPDPQLPTMFDHVYAEEHKPLERERDQFAAYLASFEGVSA</sequence>
<evidence type="ECO:0000313" key="6">
    <source>
        <dbReference type="Proteomes" id="UP000250028"/>
    </source>
</evidence>
<dbReference type="InterPro" id="IPR029061">
    <property type="entry name" value="THDP-binding"/>
</dbReference>
<evidence type="ECO:0000256" key="2">
    <source>
        <dbReference type="ARBA" id="ARBA00023002"/>
    </source>
</evidence>
<comment type="cofactor">
    <cofactor evidence="1">
        <name>thiamine diphosphate</name>
        <dbReference type="ChEBI" id="CHEBI:58937"/>
    </cofactor>
</comment>
<dbReference type="AlphaFoldDB" id="A0A2Y8ZUL8"/>
<evidence type="ECO:0000256" key="1">
    <source>
        <dbReference type="ARBA" id="ARBA00001964"/>
    </source>
</evidence>
<feature type="domain" description="Dehydrogenase E1 component" evidence="4">
    <location>
        <begin position="54"/>
        <end position="336"/>
    </location>
</feature>
<accession>A0A2Y8ZUL8</accession>
<dbReference type="SUPFAM" id="SSF52518">
    <property type="entry name" value="Thiamin diphosphate-binding fold (THDP-binding)"/>
    <property type="match status" value="1"/>
</dbReference>
<dbReference type="GO" id="GO:0000287">
    <property type="term" value="F:magnesium ion binding"/>
    <property type="evidence" value="ECO:0007669"/>
    <property type="project" value="UniProtKB-ARBA"/>
</dbReference>